<feature type="compositionally biased region" description="Low complexity" evidence="1">
    <location>
        <begin position="32"/>
        <end position="43"/>
    </location>
</feature>
<dbReference type="Proteomes" id="UP000676336">
    <property type="component" value="Unassembled WGS sequence"/>
</dbReference>
<feature type="non-terminal residue" evidence="2">
    <location>
        <position position="72"/>
    </location>
</feature>
<sequence length="72" mass="7640">MARLEKQHQCCGLTDPIEDYLSRQPSNIRSAVAAAAASASSGSKGRTTQNQKNPSTSGSPILLPISCCNEKY</sequence>
<gene>
    <name evidence="2" type="ORF">SMN809_LOCUS59187</name>
</gene>
<organism evidence="2 3">
    <name type="scientific">Rotaria magnacalcarata</name>
    <dbReference type="NCBI Taxonomy" id="392030"/>
    <lineage>
        <taxon>Eukaryota</taxon>
        <taxon>Metazoa</taxon>
        <taxon>Spiralia</taxon>
        <taxon>Gnathifera</taxon>
        <taxon>Rotifera</taxon>
        <taxon>Eurotatoria</taxon>
        <taxon>Bdelloidea</taxon>
        <taxon>Philodinida</taxon>
        <taxon>Philodinidae</taxon>
        <taxon>Rotaria</taxon>
    </lineage>
</organism>
<name>A0A8S3DZT3_9BILA</name>
<evidence type="ECO:0000313" key="2">
    <source>
        <dbReference type="EMBL" id="CAF5050746.1"/>
    </source>
</evidence>
<evidence type="ECO:0000256" key="1">
    <source>
        <dbReference type="SAM" id="MobiDB-lite"/>
    </source>
</evidence>
<feature type="region of interest" description="Disordered" evidence="1">
    <location>
        <begin position="32"/>
        <end position="62"/>
    </location>
</feature>
<accession>A0A8S3DZT3</accession>
<protein>
    <submittedName>
        <fullName evidence="2">Uncharacterized protein</fullName>
    </submittedName>
</protein>
<dbReference type="EMBL" id="CAJOBI010224941">
    <property type="protein sequence ID" value="CAF5050746.1"/>
    <property type="molecule type" value="Genomic_DNA"/>
</dbReference>
<feature type="compositionally biased region" description="Polar residues" evidence="1">
    <location>
        <begin position="44"/>
        <end position="59"/>
    </location>
</feature>
<dbReference type="AlphaFoldDB" id="A0A8S3DZT3"/>
<proteinExistence type="predicted"/>
<comment type="caution">
    <text evidence="2">The sequence shown here is derived from an EMBL/GenBank/DDBJ whole genome shotgun (WGS) entry which is preliminary data.</text>
</comment>
<reference evidence="2" key="1">
    <citation type="submission" date="2021-02" db="EMBL/GenBank/DDBJ databases">
        <authorList>
            <person name="Nowell W R."/>
        </authorList>
    </citation>
    <scope>NUCLEOTIDE SEQUENCE</scope>
</reference>
<evidence type="ECO:0000313" key="3">
    <source>
        <dbReference type="Proteomes" id="UP000676336"/>
    </source>
</evidence>